<evidence type="ECO:0000256" key="1">
    <source>
        <dbReference type="SAM" id="MobiDB-lite"/>
    </source>
</evidence>
<feature type="region of interest" description="Disordered" evidence="1">
    <location>
        <begin position="32"/>
        <end position="69"/>
    </location>
</feature>
<proteinExistence type="predicted"/>
<protein>
    <submittedName>
        <fullName evidence="2">Uncharacterized protein</fullName>
    </submittedName>
</protein>
<reference evidence="2 3" key="1">
    <citation type="submission" date="2015-07" db="EMBL/GenBank/DDBJ databases">
        <title>The genome of Dufourea novaeangliae.</title>
        <authorList>
            <person name="Pan H."/>
            <person name="Kapheim K."/>
        </authorList>
    </citation>
    <scope>NUCLEOTIDE SEQUENCE [LARGE SCALE GENOMIC DNA]</scope>
    <source>
        <strain evidence="2">0120121106</strain>
        <tissue evidence="2">Whole body</tissue>
    </source>
</reference>
<dbReference type="Proteomes" id="UP000076502">
    <property type="component" value="Unassembled WGS sequence"/>
</dbReference>
<dbReference type="AlphaFoldDB" id="A0A154P3Z2"/>
<gene>
    <name evidence="2" type="ORF">WN55_10547</name>
</gene>
<accession>A0A154P3Z2</accession>
<keyword evidence="3" id="KW-1185">Reference proteome</keyword>
<organism evidence="2 3">
    <name type="scientific">Dufourea novaeangliae</name>
    <name type="common">Sweat bee</name>
    <dbReference type="NCBI Taxonomy" id="178035"/>
    <lineage>
        <taxon>Eukaryota</taxon>
        <taxon>Metazoa</taxon>
        <taxon>Ecdysozoa</taxon>
        <taxon>Arthropoda</taxon>
        <taxon>Hexapoda</taxon>
        <taxon>Insecta</taxon>
        <taxon>Pterygota</taxon>
        <taxon>Neoptera</taxon>
        <taxon>Endopterygota</taxon>
        <taxon>Hymenoptera</taxon>
        <taxon>Apocrita</taxon>
        <taxon>Aculeata</taxon>
        <taxon>Apoidea</taxon>
        <taxon>Anthophila</taxon>
        <taxon>Halictidae</taxon>
        <taxon>Rophitinae</taxon>
        <taxon>Dufourea</taxon>
    </lineage>
</organism>
<evidence type="ECO:0000313" key="3">
    <source>
        <dbReference type="Proteomes" id="UP000076502"/>
    </source>
</evidence>
<dbReference type="EMBL" id="KQ434809">
    <property type="protein sequence ID" value="KZC06636.1"/>
    <property type="molecule type" value="Genomic_DNA"/>
</dbReference>
<evidence type="ECO:0000313" key="2">
    <source>
        <dbReference type="EMBL" id="KZC06636.1"/>
    </source>
</evidence>
<sequence length="69" mass="8167">MANVYESDDWYVCNSRGASITLERKAKRICENKQDETQWRTKKKKKKKTNKRRMDGCPESTPDKDPTSR</sequence>
<name>A0A154P3Z2_DUFNO</name>
<feature type="compositionally biased region" description="Basic residues" evidence="1">
    <location>
        <begin position="40"/>
        <end position="51"/>
    </location>
</feature>
<feature type="compositionally biased region" description="Basic and acidic residues" evidence="1">
    <location>
        <begin position="52"/>
        <end position="69"/>
    </location>
</feature>